<reference evidence="4 5" key="1">
    <citation type="submission" date="2016-07" db="EMBL/GenBank/DDBJ databases">
        <title>Pervasive Adenine N6-methylation of Active Genes in Fungi.</title>
        <authorList>
            <consortium name="DOE Joint Genome Institute"/>
            <person name="Mondo S.J."/>
            <person name="Dannebaum R.O."/>
            <person name="Kuo R.C."/>
            <person name="Labutti K."/>
            <person name="Haridas S."/>
            <person name="Kuo A."/>
            <person name="Salamov A."/>
            <person name="Ahrendt S.R."/>
            <person name="Lipzen A."/>
            <person name="Sullivan W."/>
            <person name="Andreopoulos W.B."/>
            <person name="Clum A."/>
            <person name="Lindquist E."/>
            <person name="Daum C."/>
            <person name="Ramamoorthy G.K."/>
            <person name="Gryganskyi A."/>
            <person name="Culley D."/>
            <person name="Magnuson J.K."/>
            <person name="James T.Y."/>
            <person name="O'Malley M.A."/>
            <person name="Stajich J.E."/>
            <person name="Spatafora J.W."/>
            <person name="Visel A."/>
            <person name="Grigoriev I.V."/>
        </authorList>
    </citation>
    <scope>NUCLEOTIDE SEQUENCE [LARGE SCALE GENOMIC DNA]</scope>
    <source>
        <strain evidence="4 5">JEL800</strain>
    </source>
</reference>
<comment type="caution">
    <text evidence="4">The sequence shown here is derived from an EMBL/GenBank/DDBJ whole genome shotgun (WGS) entry which is preliminary data.</text>
</comment>
<feature type="domain" description="RRM" evidence="3">
    <location>
        <begin position="295"/>
        <end position="373"/>
    </location>
</feature>
<evidence type="ECO:0000256" key="2">
    <source>
        <dbReference type="PROSITE-ProRule" id="PRU00176"/>
    </source>
</evidence>
<dbReference type="SUPFAM" id="SSF54928">
    <property type="entry name" value="RNA-binding domain, RBD"/>
    <property type="match status" value="2"/>
</dbReference>
<dbReference type="Pfam" id="PF00076">
    <property type="entry name" value="RRM_1"/>
    <property type="match status" value="3"/>
</dbReference>
<feature type="domain" description="RRM" evidence="3">
    <location>
        <begin position="82"/>
        <end position="158"/>
    </location>
</feature>
<gene>
    <name evidence="4" type="ORF">BCR33DRAFT_734352</name>
</gene>
<dbReference type="Proteomes" id="UP000193642">
    <property type="component" value="Unassembled WGS sequence"/>
</dbReference>
<evidence type="ECO:0000259" key="3">
    <source>
        <dbReference type="PROSITE" id="PS50102"/>
    </source>
</evidence>
<evidence type="ECO:0000313" key="5">
    <source>
        <dbReference type="Proteomes" id="UP000193642"/>
    </source>
</evidence>
<dbReference type="InterPro" id="IPR012677">
    <property type="entry name" value="Nucleotide-bd_a/b_plait_sf"/>
</dbReference>
<dbReference type="InterPro" id="IPR035979">
    <property type="entry name" value="RBD_domain_sf"/>
</dbReference>
<protein>
    <recommendedName>
        <fullName evidence="3">RRM domain-containing protein</fullName>
    </recommendedName>
</protein>
<dbReference type="InterPro" id="IPR000504">
    <property type="entry name" value="RRM_dom"/>
</dbReference>
<dbReference type="CDD" id="cd00590">
    <property type="entry name" value="RRM_SF"/>
    <property type="match status" value="3"/>
</dbReference>
<dbReference type="PANTHER" id="PTHR48025:SF17">
    <property type="entry name" value="28 KDA RIBONUCLEOPROTEIN, CHLOROPLASTIC"/>
    <property type="match status" value="1"/>
</dbReference>
<organism evidence="4 5">
    <name type="scientific">Rhizoclosmatium globosum</name>
    <dbReference type="NCBI Taxonomy" id="329046"/>
    <lineage>
        <taxon>Eukaryota</taxon>
        <taxon>Fungi</taxon>
        <taxon>Fungi incertae sedis</taxon>
        <taxon>Chytridiomycota</taxon>
        <taxon>Chytridiomycota incertae sedis</taxon>
        <taxon>Chytridiomycetes</taxon>
        <taxon>Chytridiales</taxon>
        <taxon>Chytriomycetaceae</taxon>
        <taxon>Rhizoclosmatium</taxon>
    </lineage>
</organism>
<dbReference type="SMART" id="SM00360">
    <property type="entry name" value="RRM"/>
    <property type="match status" value="3"/>
</dbReference>
<accession>A0A1Y2CTM1</accession>
<dbReference type="PANTHER" id="PTHR48025">
    <property type="entry name" value="OS02G0815200 PROTEIN"/>
    <property type="match status" value="1"/>
</dbReference>
<dbReference type="InterPro" id="IPR050502">
    <property type="entry name" value="Euk_RNA-bind_prot"/>
</dbReference>
<proteinExistence type="predicted"/>
<dbReference type="GO" id="GO:0003729">
    <property type="term" value="F:mRNA binding"/>
    <property type="evidence" value="ECO:0007669"/>
    <property type="project" value="TreeGrafter"/>
</dbReference>
<dbReference type="PROSITE" id="PS50102">
    <property type="entry name" value="RRM"/>
    <property type="match status" value="3"/>
</dbReference>
<dbReference type="OrthoDB" id="346839at2759"/>
<keyword evidence="5" id="KW-1185">Reference proteome</keyword>
<feature type="domain" description="RRM" evidence="3">
    <location>
        <begin position="199"/>
        <end position="277"/>
    </location>
</feature>
<evidence type="ECO:0000313" key="4">
    <source>
        <dbReference type="EMBL" id="ORY50373.1"/>
    </source>
</evidence>
<dbReference type="STRING" id="329046.A0A1Y2CTM1"/>
<dbReference type="Gene3D" id="3.30.70.330">
    <property type="match status" value="3"/>
</dbReference>
<name>A0A1Y2CTM1_9FUNG</name>
<sequence>MTSTYEELNTKLARAELNLLIRDEEYEDSRYEYAQLKLKLLVLRAEKLEVDAQAVKPAEILPKEPLSPKLHGPIAVRPQLFSVLTVSNLSAKLNLESLASLFRFSGNVISVYLSPDDQGLLRHGTVTMGTTEEARLAVKNLNGFDLGGICMTVRESPSNTIQQQPKKSTGPGLINHLQRKECIKENTLSSCLNESVESQRLCVTNIPFRMTCQELLVLFQQVGGPVTRVDLSVTKFGRSRGVAHVQMDTLDGALRAMKHLNGIELFDRKLGVSVRKLFTMGFGGQEISSFGMVMKQVFIGGFPAAFTTQDLMDLASALNLVPKLVEIWCDGHGESKSCGFLTFTHISESEKAIKLLDRMDVGGKLIYARLERQI</sequence>
<dbReference type="AlphaFoldDB" id="A0A1Y2CTM1"/>
<evidence type="ECO:0000256" key="1">
    <source>
        <dbReference type="ARBA" id="ARBA00022884"/>
    </source>
</evidence>
<dbReference type="EMBL" id="MCGO01000007">
    <property type="protein sequence ID" value="ORY50373.1"/>
    <property type="molecule type" value="Genomic_DNA"/>
</dbReference>
<keyword evidence="1 2" id="KW-0694">RNA-binding</keyword>